<sequence length="225" mass="25082">MKRKLGAITIGQSPRVDVIPEMAAFLGNNVEVIEAGALDGLTYEEILEFKPEEDDYVLVSKLKDGRSVKFAEKYILPRLQECIDRLEREGADVILFICTGVFPDIFRSQKPILYPQKILHGITPQLVYKGKLAVITPDKDQVRQSHEKWSQTGAEVIVVPASPYTKEDELSGAILELRDKDIDIIAMDCIGYNQSMKKRVSEGTGKPVVLARTIVARVLGEILNA</sequence>
<gene>
    <name evidence="1" type="ORF">Gferi_21945</name>
</gene>
<dbReference type="NCBIfam" id="NF007788">
    <property type="entry name" value="PRK10481.1"/>
    <property type="match status" value="1"/>
</dbReference>
<protein>
    <submittedName>
        <fullName evidence="1">AroM family protein</fullName>
    </submittedName>
</protein>
<dbReference type="OrthoDB" id="9798683at2"/>
<reference evidence="1 2" key="1">
    <citation type="submission" date="2016-09" db="EMBL/GenBank/DDBJ databases">
        <title>Genomic analysis reveals versatility of anaerobic energy metabolism of Geosporobacter ferrireducens IRF9 of phylum Firmicutes.</title>
        <authorList>
            <person name="Kim S.-J."/>
        </authorList>
    </citation>
    <scope>NUCLEOTIDE SEQUENCE [LARGE SCALE GENOMIC DNA]</scope>
    <source>
        <strain evidence="1 2">IRF9</strain>
    </source>
</reference>
<dbReference type="EMBL" id="CP017269">
    <property type="protein sequence ID" value="AOT71966.1"/>
    <property type="molecule type" value="Genomic_DNA"/>
</dbReference>
<dbReference type="RefSeq" id="WP_069980281.1">
    <property type="nucleotide sequence ID" value="NZ_CP017269.1"/>
</dbReference>
<organism evidence="1 2">
    <name type="scientific">Geosporobacter ferrireducens</name>
    <dbReference type="NCBI Taxonomy" id="1424294"/>
    <lineage>
        <taxon>Bacteria</taxon>
        <taxon>Bacillati</taxon>
        <taxon>Bacillota</taxon>
        <taxon>Clostridia</taxon>
        <taxon>Peptostreptococcales</taxon>
        <taxon>Thermotaleaceae</taxon>
        <taxon>Geosporobacter</taxon>
    </lineage>
</organism>
<evidence type="ECO:0000313" key="1">
    <source>
        <dbReference type="EMBL" id="AOT71966.1"/>
    </source>
</evidence>
<dbReference type="Pfam" id="PF07302">
    <property type="entry name" value="AroM"/>
    <property type="match status" value="1"/>
</dbReference>
<dbReference type="STRING" id="1424294.Gferi_21945"/>
<evidence type="ECO:0000313" key="2">
    <source>
        <dbReference type="Proteomes" id="UP000095743"/>
    </source>
</evidence>
<dbReference type="InterPro" id="IPR010843">
    <property type="entry name" value="Uncharacterised_AroM"/>
</dbReference>
<accession>A0A1D8GM23</accession>
<dbReference type="AlphaFoldDB" id="A0A1D8GM23"/>
<keyword evidence="2" id="KW-1185">Reference proteome</keyword>
<dbReference type="KEGG" id="gfe:Gferi_21945"/>
<name>A0A1D8GM23_9FIRM</name>
<dbReference type="Proteomes" id="UP000095743">
    <property type="component" value="Chromosome"/>
</dbReference>
<proteinExistence type="predicted"/>